<feature type="region of interest" description="Disordered" evidence="1">
    <location>
        <begin position="242"/>
        <end position="263"/>
    </location>
</feature>
<dbReference type="InterPro" id="IPR013761">
    <property type="entry name" value="SAM/pointed_sf"/>
</dbReference>
<name>A0AAV0YDG1_9HEMI</name>
<evidence type="ECO:0000313" key="3">
    <source>
        <dbReference type="EMBL" id="CAI6377664.1"/>
    </source>
</evidence>
<feature type="domain" description="SAM" evidence="2">
    <location>
        <begin position="1"/>
        <end position="63"/>
    </location>
</feature>
<proteinExistence type="predicted"/>
<reference evidence="3 4" key="1">
    <citation type="submission" date="2023-01" db="EMBL/GenBank/DDBJ databases">
        <authorList>
            <person name="Whitehead M."/>
        </authorList>
    </citation>
    <scope>NUCLEOTIDE SEQUENCE [LARGE SCALE GENOMIC DNA]</scope>
</reference>
<dbReference type="AlphaFoldDB" id="A0AAV0YDG1"/>
<keyword evidence="4" id="KW-1185">Reference proteome</keyword>
<dbReference type="Pfam" id="PF00536">
    <property type="entry name" value="SAM_1"/>
    <property type="match status" value="1"/>
</dbReference>
<feature type="compositionally biased region" description="Low complexity" evidence="1">
    <location>
        <begin position="247"/>
        <end position="263"/>
    </location>
</feature>
<evidence type="ECO:0000313" key="4">
    <source>
        <dbReference type="Proteomes" id="UP001160148"/>
    </source>
</evidence>
<comment type="caution">
    <text evidence="3">The sequence shown here is derived from an EMBL/GenBank/DDBJ whole genome shotgun (WGS) entry which is preliminary data.</text>
</comment>
<dbReference type="SUPFAM" id="SSF47769">
    <property type="entry name" value="SAM/Pointed domain"/>
    <property type="match status" value="1"/>
</dbReference>
<organism evidence="3 4">
    <name type="scientific">Macrosiphum euphorbiae</name>
    <name type="common">potato aphid</name>
    <dbReference type="NCBI Taxonomy" id="13131"/>
    <lineage>
        <taxon>Eukaryota</taxon>
        <taxon>Metazoa</taxon>
        <taxon>Ecdysozoa</taxon>
        <taxon>Arthropoda</taxon>
        <taxon>Hexapoda</taxon>
        <taxon>Insecta</taxon>
        <taxon>Pterygota</taxon>
        <taxon>Neoptera</taxon>
        <taxon>Paraneoptera</taxon>
        <taxon>Hemiptera</taxon>
        <taxon>Sternorrhyncha</taxon>
        <taxon>Aphidomorpha</taxon>
        <taxon>Aphidoidea</taxon>
        <taxon>Aphididae</taxon>
        <taxon>Macrosiphini</taxon>
        <taxon>Macrosiphum</taxon>
    </lineage>
</organism>
<dbReference type="InterPro" id="IPR001660">
    <property type="entry name" value="SAM"/>
</dbReference>
<protein>
    <recommendedName>
        <fullName evidence="2">SAM domain-containing protein</fullName>
    </recommendedName>
</protein>
<sequence length="1063" mass="122000">MADEDVVDFLNAWDLSQYIQIFRENEIDIKTLGLLSDDMIRELVPIIGHRAKLKTNIDQWRLIIQGMTGSSEINFETELNQNSSEEHTNLKPTLTSTTLSAENHILINLDDFGVVQQSEQQSKEVPSSLQSPTNDDVHNLLKSTNEGKSLLASFGQSGLLDSVGRIRLCNLIINRELKDDAQKRVLSTRLQDLAYQITSVFHQERTPTYFIPYISYGPGLRRSAKGKLLDCLNNRRREYRKSGLIQTSRRSSTSSSSSSSFSLSKGLQHSVEEEDEELHSSVEEGLKWLQNSSDPWELVEKNWDITTNVRLKKLMSKNGQSIAKYMEEYPALKKPSGYLLILKDFQVSYPGKENKLYQNLIIYKNNIFELLRAKVNKTRDETVNNILNKYIKLYLEENEEISNIITLLSLSFLISVSSTRSKKSKIWRPSKIEVRDGFITHVRSDSEIQETITRRRSKLIEFGQTLQPFVIIVASVDCHLFIPLSKVLKQFFSLENILGETLENMTNLMSNKSVLGNFIQGTFWQSRIKKFEGKTVLPLFLFFDDFESGNVLGSHSGIHKLGAVYVSLPCIPLYRSSMLSNICLTLLFHSSDRVEFGNNVIFKPVIDELNFLQNVGIEIDTSVFKGTLYFDLGLILGDNLGLHSIIGFVESFSYNFPCRICNIRKENLRVQCYEDESLLRTIDQYYINLNKNNVSTTGIKEKCVWLDVNNFSLYDQVGVDVMHDVLEGCAKYIMGFIIYYYINELKLFSLQVFNERLFGFDFGPERNKPCALTMEHVSQGNVRQSASEMLILVRYFGLIIGDFIPAEEPVWALYILLRKVIDIMLSSLVEEQSTFLLKTLVEELNELYLKYSKKSLKPKFHFLLHYPSLIKKFGPVGNFWSMRFEAKHRISKIAARSSFNRRNICLTLAIKHQLQLNDIFGKGKLCSNVVVGPCKSLCPMKSHAIKNELNLDLDKSLFCVSWATIEGIRYKIKHILTQDILEDNNYKFISVNNIFLYDSDRIIFECNSFLMVGFNEHVYSYEVIFPETNNNCFIFQDSLVSPIPNNLNVTPDGTKFVTVRSPL</sequence>
<evidence type="ECO:0000256" key="1">
    <source>
        <dbReference type="SAM" id="MobiDB-lite"/>
    </source>
</evidence>
<dbReference type="EMBL" id="CARXXK010001816">
    <property type="protein sequence ID" value="CAI6377664.1"/>
    <property type="molecule type" value="Genomic_DNA"/>
</dbReference>
<dbReference type="PANTHER" id="PTHR31912:SF36">
    <property type="entry name" value="C2H2-TYPE DOMAIN-CONTAINING PROTEIN"/>
    <property type="match status" value="1"/>
</dbReference>
<gene>
    <name evidence="3" type="ORF">MEUPH1_LOCUS30891</name>
</gene>
<dbReference type="SMART" id="SM00454">
    <property type="entry name" value="SAM"/>
    <property type="match status" value="1"/>
</dbReference>
<dbReference type="Proteomes" id="UP001160148">
    <property type="component" value="Unassembled WGS sequence"/>
</dbReference>
<dbReference type="CDD" id="cd09487">
    <property type="entry name" value="SAM_superfamily"/>
    <property type="match status" value="1"/>
</dbReference>
<dbReference type="PANTHER" id="PTHR31912">
    <property type="entry name" value="IP13529P"/>
    <property type="match status" value="1"/>
</dbReference>
<evidence type="ECO:0000259" key="2">
    <source>
        <dbReference type="SMART" id="SM00454"/>
    </source>
</evidence>
<accession>A0AAV0YDG1</accession>
<dbReference type="Gene3D" id="1.10.150.50">
    <property type="entry name" value="Transcription Factor, Ets-1"/>
    <property type="match status" value="1"/>
</dbReference>